<protein>
    <recommendedName>
        <fullName evidence="4">Transmembrane protein</fullName>
    </recommendedName>
</protein>
<reference evidence="2 3" key="1">
    <citation type="journal article" date="2009" name="J. Bacteriol.">
        <title>Genome sequences of three Agrobacterium biovars help elucidate the evolution of multichromosome genomes in bacteria.</title>
        <authorList>
            <person name="Slater S.C."/>
            <person name="Goldman B.S."/>
            <person name="Goodner B."/>
            <person name="Setubal J.C."/>
            <person name="Farrand S.K."/>
            <person name="Nester E.W."/>
            <person name="Burr T.J."/>
            <person name="Banta L."/>
            <person name="Dickerman A.W."/>
            <person name="Paulsen I."/>
            <person name="Otten L."/>
            <person name="Suen G."/>
            <person name="Welch R."/>
            <person name="Almeida N.F."/>
            <person name="Arnold F."/>
            <person name="Burton O.T."/>
            <person name="Du Z."/>
            <person name="Ewing A."/>
            <person name="Godsy E."/>
            <person name="Heisel S."/>
            <person name="Houmiel K.L."/>
            <person name="Jhaveri J."/>
            <person name="Lu J."/>
            <person name="Miller N.M."/>
            <person name="Norton S."/>
            <person name="Chen Q."/>
            <person name="Phoolcharoen W."/>
            <person name="Ohlin V."/>
            <person name="Ondrusek D."/>
            <person name="Pride N."/>
            <person name="Stricklin S.L."/>
            <person name="Sun J."/>
            <person name="Wheeler C."/>
            <person name="Wilson L."/>
            <person name="Zhu H."/>
            <person name="Wood D.W."/>
        </authorList>
    </citation>
    <scope>NUCLEOTIDE SEQUENCE [LARGE SCALE GENOMIC DNA]</scope>
    <source>
        <strain evidence="3">K84 / ATCC BAA-868</strain>
    </source>
</reference>
<feature type="transmembrane region" description="Helical" evidence="1">
    <location>
        <begin position="71"/>
        <end position="90"/>
    </location>
</feature>
<dbReference type="HOGENOM" id="CLU_2393328_0_0_5"/>
<dbReference type="KEGG" id="ara:Arad_1307"/>
<evidence type="ECO:0000256" key="1">
    <source>
        <dbReference type="SAM" id="Phobius"/>
    </source>
</evidence>
<dbReference type="EMBL" id="CP000628">
    <property type="protein sequence ID" value="ACM25781.1"/>
    <property type="molecule type" value="Genomic_DNA"/>
</dbReference>
<name>B9JAU8_RHIR8</name>
<keyword evidence="1" id="KW-1133">Transmembrane helix</keyword>
<dbReference type="AlphaFoldDB" id="B9JAU8"/>
<proteinExistence type="predicted"/>
<evidence type="ECO:0000313" key="2">
    <source>
        <dbReference type="EMBL" id="ACM25781.1"/>
    </source>
</evidence>
<organism evidence="2 3">
    <name type="scientific">Rhizobium rhizogenes (strain K84 / ATCC BAA-868)</name>
    <name type="common">Agrobacterium radiobacter</name>
    <dbReference type="NCBI Taxonomy" id="311403"/>
    <lineage>
        <taxon>Bacteria</taxon>
        <taxon>Pseudomonadati</taxon>
        <taxon>Pseudomonadota</taxon>
        <taxon>Alphaproteobacteria</taxon>
        <taxon>Hyphomicrobiales</taxon>
        <taxon>Rhizobiaceae</taxon>
        <taxon>Rhizobium/Agrobacterium group</taxon>
        <taxon>Rhizobium</taxon>
    </lineage>
</organism>
<sequence length="93" mass="10851">MTEEEQFAHFETMGMLHVRDIAPQWPLHLQALAYRWLKLKEDEAREAKDQAAAAEIARIERQEKDQKRQNLITLGIAVAALVISIFAWLFPRH</sequence>
<accession>B9JAU8</accession>
<evidence type="ECO:0008006" key="4">
    <source>
        <dbReference type="Google" id="ProtNLM"/>
    </source>
</evidence>
<keyword evidence="1" id="KW-0472">Membrane</keyword>
<evidence type="ECO:0000313" key="3">
    <source>
        <dbReference type="Proteomes" id="UP000001600"/>
    </source>
</evidence>
<gene>
    <name evidence="2" type="ordered locus">Arad_1307</name>
</gene>
<keyword evidence="1" id="KW-0812">Transmembrane</keyword>
<dbReference type="RefSeq" id="WP_012651071.1">
    <property type="nucleotide sequence ID" value="NC_011985.1"/>
</dbReference>
<dbReference type="Proteomes" id="UP000001600">
    <property type="component" value="Chromosome 1"/>
</dbReference>